<dbReference type="EC" id="2.3.1.202" evidence="3"/>
<dbReference type="InterPro" id="IPR000182">
    <property type="entry name" value="GNAT_dom"/>
</dbReference>
<evidence type="ECO:0000313" key="2">
    <source>
        <dbReference type="EMBL" id="AXP09504.1"/>
    </source>
</evidence>
<evidence type="ECO:0000313" key="4">
    <source>
        <dbReference type="Proteomes" id="UP000093205"/>
    </source>
</evidence>
<dbReference type="OrthoDB" id="5323343at2"/>
<keyword evidence="4" id="KW-1185">Reference proteome</keyword>
<keyword evidence="3" id="KW-0808">Transferase</keyword>
<dbReference type="PROSITE" id="PS51186">
    <property type="entry name" value="GNAT"/>
    <property type="match status" value="1"/>
</dbReference>
<dbReference type="SUPFAM" id="SSF55729">
    <property type="entry name" value="Acyl-CoA N-acyltransferases (Nat)"/>
    <property type="match status" value="1"/>
</dbReference>
<name>A0A6A7JQR8_9BACT</name>
<dbReference type="NCBIfam" id="TIGR03585">
    <property type="entry name" value="PseH"/>
    <property type="match status" value="1"/>
</dbReference>
<evidence type="ECO:0000313" key="3">
    <source>
        <dbReference type="EMBL" id="MPV90739.1"/>
    </source>
</evidence>
<dbReference type="EMBL" id="CP031611">
    <property type="protein sequence ID" value="AXP09504.1"/>
    <property type="molecule type" value="Genomic_DNA"/>
</dbReference>
<reference evidence="3" key="2">
    <citation type="journal article" date="2019" name="Front. Microbiol.">
        <title>Campylobacter hepaticus, the cause of Spotty Liver Disease in chickens: Transmission and routes of infection.</title>
        <authorList>
            <person name="Van T.H."/>
            <person name="Moore R.J."/>
            <person name="Phung C."/>
        </authorList>
    </citation>
    <scope>NUCLEOTIDE SEQUENCE</scope>
    <source>
        <strain evidence="3">QLD_2/QLD</strain>
    </source>
</reference>
<dbReference type="Gene3D" id="3.40.630.30">
    <property type="match status" value="1"/>
</dbReference>
<evidence type="ECO:0000259" key="1">
    <source>
        <dbReference type="PROSITE" id="PS51186"/>
    </source>
</evidence>
<sequence>MKSLSSSKFSWKNDLIKYEIQKKNILFYFKNNDKIILENFINLNYIDKEKIRSYRNHLEIKKYLYHTHHISKLEHKSFIKNLKSNTKKYYFCVKYKKMILGSINFEIKNNNTIEFGFYANPFCLIFGIGRVLENIAIYYCFYIKKYEILYLEAFKENQQIINLHKKFGFKELQNDNDKIIKMELNIKEYDERN</sequence>
<keyword evidence="3" id="KW-0012">Acyltransferase</keyword>
<reference evidence="2 4" key="1">
    <citation type="submission" date="2018-08" db="EMBL/GenBank/DDBJ databases">
        <title>Survival mechanisms of Campylobacter hepaticus identified by genomic analysis and comparative transcriptomic analysis of in vivo and in vitro derived bacteria.</title>
        <authorList>
            <person name="Van T.T.H."/>
            <person name="Moore R.J."/>
        </authorList>
    </citation>
    <scope>NUCLEOTIDE SEQUENCE [LARGE SCALE GENOMIC DNA]</scope>
    <source>
        <strain evidence="2 4">HV10</strain>
    </source>
</reference>
<dbReference type="InterPro" id="IPR016181">
    <property type="entry name" value="Acyl_CoA_acyltransferase"/>
</dbReference>
<organism evidence="3">
    <name type="scientific">Campylobacter hepaticus</name>
    <dbReference type="NCBI Taxonomy" id="1813019"/>
    <lineage>
        <taxon>Bacteria</taxon>
        <taxon>Pseudomonadati</taxon>
        <taxon>Campylobacterota</taxon>
        <taxon>Epsilonproteobacteria</taxon>
        <taxon>Campylobacterales</taxon>
        <taxon>Campylobacteraceae</taxon>
        <taxon>Campylobacter</taxon>
    </lineage>
</organism>
<dbReference type="Proteomes" id="UP000093205">
    <property type="component" value="Chromosome"/>
</dbReference>
<dbReference type="GO" id="GO:0016747">
    <property type="term" value="F:acyltransferase activity, transferring groups other than amino-acyl groups"/>
    <property type="evidence" value="ECO:0007669"/>
    <property type="project" value="InterPro"/>
</dbReference>
<accession>A0A6A7JQR8</accession>
<dbReference type="Pfam" id="PF00583">
    <property type="entry name" value="Acetyltransf_1"/>
    <property type="match status" value="1"/>
</dbReference>
<dbReference type="KEGG" id="chw:A2J15_000500"/>
<dbReference type="EMBL" id="WHMJ01000002">
    <property type="protein sequence ID" value="MPV90739.1"/>
    <property type="molecule type" value="Genomic_DNA"/>
</dbReference>
<feature type="domain" description="N-acetyltransferase" evidence="1">
    <location>
        <begin position="49"/>
        <end position="187"/>
    </location>
</feature>
<dbReference type="InterPro" id="IPR020036">
    <property type="entry name" value="PseH"/>
</dbReference>
<proteinExistence type="predicted"/>
<dbReference type="AlphaFoldDB" id="A0A6A7JQR8"/>
<gene>
    <name evidence="3" type="primary">pseH</name>
    <name evidence="2" type="ORF">A2J15_000500</name>
    <name evidence="3" type="ORF">GC022_00805</name>
</gene>
<protein>
    <submittedName>
        <fullName evidence="3">UDP-4-amino-4, 6-dideoxy-N-acetyl-beta-L-altrosamine N-acetyltransferase</fullName>
        <ecNumber evidence="3">2.3.1.202</ecNumber>
    </submittedName>
</protein>